<organism evidence="2 3">
    <name type="scientific">Dreissena polymorpha</name>
    <name type="common">Zebra mussel</name>
    <name type="synonym">Mytilus polymorpha</name>
    <dbReference type="NCBI Taxonomy" id="45954"/>
    <lineage>
        <taxon>Eukaryota</taxon>
        <taxon>Metazoa</taxon>
        <taxon>Spiralia</taxon>
        <taxon>Lophotrochozoa</taxon>
        <taxon>Mollusca</taxon>
        <taxon>Bivalvia</taxon>
        <taxon>Autobranchia</taxon>
        <taxon>Heteroconchia</taxon>
        <taxon>Euheterodonta</taxon>
        <taxon>Imparidentia</taxon>
        <taxon>Neoheterodontei</taxon>
        <taxon>Myida</taxon>
        <taxon>Dreissenoidea</taxon>
        <taxon>Dreissenidae</taxon>
        <taxon>Dreissena</taxon>
    </lineage>
</organism>
<keyword evidence="1" id="KW-0812">Transmembrane</keyword>
<keyword evidence="1" id="KW-1133">Transmembrane helix</keyword>
<protein>
    <submittedName>
        <fullName evidence="2">Uncharacterized protein</fullName>
    </submittedName>
</protein>
<gene>
    <name evidence="2" type="ORF">DPMN_115943</name>
</gene>
<evidence type="ECO:0000313" key="2">
    <source>
        <dbReference type="EMBL" id="KAH3842448.1"/>
    </source>
</evidence>
<accession>A0A9D4KMV2</accession>
<dbReference type="AlphaFoldDB" id="A0A9D4KMV2"/>
<reference evidence="2" key="1">
    <citation type="journal article" date="2019" name="bioRxiv">
        <title>The Genome of the Zebra Mussel, Dreissena polymorpha: A Resource for Invasive Species Research.</title>
        <authorList>
            <person name="McCartney M.A."/>
            <person name="Auch B."/>
            <person name="Kono T."/>
            <person name="Mallez S."/>
            <person name="Zhang Y."/>
            <person name="Obille A."/>
            <person name="Becker A."/>
            <person name="Abrahante J.E."/>
            <person name="Garbe J."/>
            <person name="Badalamenti J.P."/>
            <person name="Herman A."/>
            <person name="Mangelson H."/>
            <person name="Liachko I."/>
            <person name="Sullivan S."/>
            <person name="Sone E.D."/>
            <person name="Koren S."/>
            <person name="Silverstein K.A.T."/>
            <person name="Beckman K.B."/>
            <person name="Gohl D.M."/>
        </authorList>
    </citation>
    <scope>NUCLEOTIDE SEQUENCE</scope>
    <source>
        <strain evidence="2">Duluth1</strain>
        <tissue evidence="2">Whole animal</tissue>
    </source>
</reference>
<keyword evidence="1" id="KW-0472">Membrane</keyword>
<name>A0A9D4KMV2_DREPO</name>
<sequence length="84" mass="9145">MMRDCVNGANHYLYARSDRSNALALSPPACTSSPGMLSTPADFPVFSDICCFHFFTTGGMVVIVGFSRDIRDFWVSCGSVVVQL</sequence>
<dbReference type="EMBL" id="JAIWYP010000004">
    <property type="protein sequence ID" value="KAH3842448.1"/>
    <property type="molecule type" value="Genomic_DNA"/>
</dbReference>
<evidence type="ECO:0000256" key="1">
    <source>
        <dbReference type="SAM" id="Phobius"/>
    </source>
</evidence>
<feature type="transmembrane region" description="Helical" evidence="1">
    <location>
        <begin position="45"/>
        <end position="66"/>
    </location>
</feature>
<reference evidence="2" key="2">
    <citation type="submission" date="2020-11" db="EMBL/GenBank/DDBJ databases">
        <authorList>
            <person name="McCartney M.A."/>
            <person name="Auch B."/>
            <person name="Kono T."/>
            <person name="Mallez S."/>
            <person name="Becker A."/>
            <person name="Gohl D.M."/>
            <person name="Silverstein K.A.T."/>
            <person name="Koren S."/>
            <person name="Bechman K.B."/>
            <person name="Herman A."/>
            <person name="Abrahante J.E."/>
            <person name="Garbe J."/>
        </authorList>
    </citation>
    <scope>NUCLEOTIDE SEQUENCE</scope>
    <source>
        <strain evidence="2">Duluth1</strain>
        <tissue evidence="2">Whole animal</tissue>
    </source>
</reference>
<dbReference type="Proteomes" id="UP000828390">
    <property type="component" value="Unassembled WGS sequence"/>
</dbReference>
<proteinExistence type="predicted"/>
<comment type="caution">
    <text evidence="2">The sequence shown here is derived from an EMBL/GenBank/DDBJ whole genome shotgun (WGS) entry which is preliminary data.</text>
</comment>
<evidence type="ECO:0000313" key="3">
    <source>
        <dbReference type="Proteomes" id="UP000828390"/>
    </source>
</evidence>
<keyword evidence="3" id="KW-1185">Reference proteome</keyword>